<evidence type="ECO:0000256" key="1">
    <source>
        <dbReference type="ARBA" id="ARBA00004496"/>
    </source>
</evidence>
<dbReference type="Pfam" id="PF04405">
    <property type="entry name" value="ScdA_N"/>
    <property type="match status" value="1"/>
</dbReference>
<protein>
    <recommendedName>
        <fullName evidence="5">Hemerythrin-like domain-containing protein</fullName>
    </recommendedName>
</protein>
<keyword evidence="7" id="KW-1185">Reference proteome</keyword>
<reference evidence="6 7" key="1">
    <citation type="journal article" date="2014" name="Int. J. Syst. Evol. Microbiol.">
        <title>Phaeodactylibacter xiamenensis gen. nov., sp. nov., a member of the family Saprospiraceae isolated from the marine alga Phaeodactylum tricornutum.</title>
        <authorList>
            <person name="Chen Z.Jr."/>
            <person name="Lei X."/>
            <person name="Lai Q."/>
            <person name="Li Y."/>
            <person name="Zhang B."/>
            <person name="Zhang J."/>
            <person name="Zhang H."/>
            <person name="Yang L."/>
            <person name="Zheng W."/>
            <person name="Tian Y."/>
            <person name="Yu Z."/>
            <person name="Xu H.Jr."/>
            <person name="Zheng T."/>
        </authorList>
    </citation>
    <scope>NUCLEOTIDE SEQUENCE [LARGE SCALE GENOMIC DNA]</scope>
    <source>
        <strain evidence="6 7">KD52</strain>
    </source>
</reference>
<dbReference type="PANTHER" id="PTHR36438">
    <property type="entry name" value="IRON-SULFUR CLUSTER REPAIR PROTEIN YTFE"/>
    <property type="match status" value="1"/>
</dbReference>
<keyword evidence="4" id="KW-0408">Iron</keyword>
<dbReference type="NCBIfam" id="TIGR03652">
    <property type="entry name" value="FeS_repair_RIC"/>
    <property type="match status" value="1"/>
</dbReference>
<comment type="subcellular location">
    <subcellularLocation>
        <location evidence="1">Cytoplasm</location>
    </subcellularLocation>
</comment>
<dbReference type="Gene3D" id="1.20.120.520">
    <property type="entry name" value="nmb1532 protein domain like"/>
    <property type="match status" value="1"/>
</dbReference>
<dbReference type="InterPro" id="IPR012312">
    <property type="entry name" value="Hemerythrin-like"/>
</dbReference>
<evidence type="ECO:0000259" key="5">
    <source>
        <dbReference type="Pfam" id="PF01814"/>
    </source>
</evidence>
<gene>
    <name evidence="6" type="ORF">IX84_24925</name>
</gene>
<sequence>MNFDKAKTVGEIVADNYRAAEVFKSFGIDFCCGGGKTVAEVCQAKGVDYTALERQFLELDKQRSDAPAHNFKSWQPSFLIDYIVNVHHTYVTEKVPLLKQYAAKVAKVHKDSIPASKEVKTYLDALSEELLDHLQKEERVLFPYIKRLEAAIQQPTADRSAFKGVSGPIGQMELEHEFAGEMMSKIRAATDDFTPPDFACNTVRVLYKMLEEFERDLHQHVHLENNVLFPRALKMEAQLTA</sequence>
<dbReference type="CDD" id="cd12108">
    <property type="entry name" value="Hr-like"/>
    <property type="match status" value="1"/>
</dbReference>
<organism evidence="6 7">
    <name type="scientific">Phaeodactylibacter xiamenensis</name>
    <dbReference type="NCBI Taxonomy" id="1524460"/>
    <lineage>
        <taxon>Bacteria</taxon>
        <taxon>Pseudomonadati</taxon>
        <taxon>Bacteroidota</taxon>
        <taxon>Saprospiria</taxon>
        <taxon>Saprospirales</taxon>
        <taxon>Haliscomenobacteraceae</taxon>
        <taxon>Phaeodactylibacter</taxon>
    </lineage>
</organism>
<feature type="domain" description="Hemerythrin-like" evidence="5">
    <location>
        <begin position="82"/>
        <end position="232"/>
    </location>
</feature>
<name>A0A098S177_9BACT</name>
<dbReference type="PANTHER" id="PTHR36438:SF1">
    <property type="entry name" value="IRON-SULFUR CLUSTER REPAIR PROTEIN YTFE"/>
    <property type="match status" value="1"/>
</dbReference>
<evidence type="ECO:0000256" key="3">
    <source>
        <dbReference type="ARBA" id="ARBA00022723"/>
    </source>
</evidence>
<dbReference type="STRING" id="1524460.IX84_24925"/>
<dbReference type="OrthoDB" id="9797132at2"/>
<accession>A0A098S177</accession>
<dbReference type="EMBL" id="JPOS01000083">
    <property type="protein sequence ID" value="KGE85860.1"/>
    <property type="molecule type" value="Genomic_DNA"/>
</dbReference>
<keyword evidence="2" id="KW-0963">Cytoplasm</keyword>
<dbReference type="RefSeq" id="WP_044226746.1">
    <property type="nucleotide sequence ID" value="NZ_JBKAGJ010000002.1"/>
</dbReference>
<comment type="caution">
    <text evidence="6">The sequence shown here is derived from an EMBL/GenBank/DDBJ whole genome shotgun (WGS) entry which is preliminary data.</text>
</comment>
<dbReference type="InterPro" id="IPR019903">
    <property type="entry name" value="RIC_family"/>
</dbReference>
<dbReference type="AlphaFoldDB" id="A0A098S177"/>
<dbReference type="Proteomes" id="UP000029736">
    <property type="component" value="Unassembled WGS sequence"/>
</dbReference>
<evidence type="ECO:0000256" key="4">
    <source>
        <dbReference type="ARBA" id="ARBA00023004"/>
    </source>
</evidence>
<evidence type="ECO:0000313" key="6">
    <source>
        <dbReference type="EMBL" id="KGE85860.1"/>
    </source>
</evidence>
<keyword evidence="3" id="KW-0479">Metal-binding</keyword>
<evidence type="ECO:0000256" key="2">
    <source>
        <dbReference type="ARBA" id="ARBA00022490"/>
    </source>
</evidence>
<evidence type="ECO:0000313" key="7">
    <source>
        <dbReference type="Proteomes" id="UP000029736"/>
    </source>
</evidence>
<dbReference type="Gene3D" id="1.10.3910.10">
    <property type="entry name" value="SP0561-like"/>
    <property type="match status" value="1"/>
</dbReference>
<dbReference type="GO" id="GO:0005737">
    <property type="term" value="C:cytoplasm"/>
    <property type="evidence" value="ECO:0007669"/>
    <property type="project" value="UniProtKB-SubCell"/>
</dbReference>
<dbReference type="Pfam" id="PF01814">
    <property type="entry name" value="Hemerythrin"/>
    <property type="match status" value="1"/>
</dbReference>
<dbReference type="GO" id="GO:0046872">
    <property type="term" value="F:metal ion binding"/>
    <property type="evidence" value="ECO:0007669"/>
    <property type="project" value="UniProtKB-KW"/>
</dbReference>
<proteinExistence type="predicted"/>
<dbReference type="InterPro" id="IPR038062">
    <property type="entry name" value="ScdA-like_N_sf"/>
</dbReference>